<protein>
    <submittedName>
        <fullName evidence="1">Uncharacterized protein</fullName>
    </submittedName>
</protein>
<keyword evidence="2" id="KW-1185">Reference proteome</keyword>
<organism evidence="1 2">
    <name type="scientific">Diploscapter pachys</name>
    <dbReference type="NCBI Taxonomy" id="2018661"/>
    <lineage>
        <taxon>Eukaryota</taxon>
        <taxon>Metazoa</taxon>
        <taxon>Ecdysozoa</taxon>
        <taxon>Nematoda</taxon>
        <taxon>Chromadorea</taxon>
        <taxon>Rhabditida</taxon>
        <taxon>Rhabditina</taxon>
        <taxon>Rhabditomorpha</taxon>
        <taxon>Rhabditoidea</taxon>
        <taxon>Rhabditidae</taxon>
        <taxon>Diploscapter</taxon>
    </lineage>
</organism>
<dbReference type="Proteomes" id="UP000218231">
    <property type="component" value="Unassembled WGS sequence"/>
</dbReference>
<evidence type="ECO:0000313" key="1">
    <source>
        <dbReference type="EMBL" id="PAV88006.1"/>
    </source>
</evidence>
<accession>A0A2A2LP59</accession>
<evidence type="ECO:0000313" key="2">
    <source>
        <dbReference type="Proteomes" id="UP000218231"/>
    </source>
</evidence>
<dbReference type="EMBL" id="LIAE01006535">
    <property type="protein sequence ID" value="PAV88006.1"/>
    <property type="molecule type" value="Genomic_DNA"/>
</dbReference>
<reference evidence="1 2" key="1">
    <citation type="journal article" date="2017" name="Curr. Biol.">
        <title>Genome architecture and evolution of a unichromosomal asexual nematode.</title>
        <authorList>
            <person name="Fradin H."/>
            <person name="Zegar C."/>
            <person name="Gutwein M."/>
            <person name="Lucas J."/>
            <person name="Kovtun M."/>
            <person name="Corcoran D."/>
            <person name="Baugh L.R."/>
            <person name="Kiontke K."/>
            <person name="Gunsalus K."/>
            <person name="Fitch D.H."/>
            <person name="Piano F."/>
        </authorList>
    </citation>
    <scope>NUCLEOTIDE SEQUENCE [LARGE SCALE GENOMIC DNA]</scope>
    <source>
        <strain evidence="1">PF1309</strain>
    </source>
</reference>
<proteinExistence type="predicted"/>
<comment type="caution">
    <text evidence="1">The sequence shown here is derived from an EMBL/GenBank/DDBJ whole genome shotgun (WGS) entry which is preliminary data.</text>
</comment>
<dbReference type="AlphaFoldDB" id="A0A2A2LP59"/>
<sequence length="124" mass="13929">MRNLNIGRSSITSRAVGSLKVLSHGLTKEERDEFLKALYDLEDAEDELRKLCEQMKSNVKYRYSVDELKVLINDMGKAMKTFRFQIRAIPTEDSAAKKLEDDIKQINAILGNPVKPQAIAGSSA</sequence>
<gene>
    <name evidence="1" type="ORF">WR25_20265</name>
</gene>
<name>A0A2A2LP59_9BILA</name>